<dbReference type="AlphaFoldDB" id="A0A368N5E9"/>
<comment type="caution">
    <text evidence="3">The sequence shown here is derived from an EMBL/GenBank/DDBJ whole genome shotgun (WGS) entry which is preliminary data.</text>
</comment>
<dbReference type="GO" id="GO:0005509">
    <property type="term" value="F:calcium ion binding"/>
    <property type="evidence" value="ECO:0007669"/>
    <property type="project" value="InterPro"/>
</dbReference>
<dbReference type="InterPro" id="IPR013783">
    <property type="entry name" value="Ig-like_fold"/>
</dbReference>
<dbReference type="OrthoDB" id="246387at2"/>
<evidence type="ECO:0000259" key="1">
    <source>
        <dbReference type="Pfam" id="PF12904"/>
    </source>
</evidence>
<dbReference type="Pfam" id="PF16586">
    <property type="entry name" value="DUF5060"/>
    <property type="match status" value="1"/>
</dbReference>
<evidence type="ECO:0000313" key="3">
    <source>
        <dbReference type="EMBL" id="RCU45772.1"/>
    </source>
</evidence>
<name>A0A368N5E9_9GAMM</name>
<reference evidence="3 4" key="1">
    <citation type="submission" date="2018-07" db="EMBL/GenBank/DDBJ databases">
        <title>Corallincola holothuriorum sp. nov., a new facultative anaerobe isolated from sea cucumber Apostichopus japonicus.</title>
        <authorList>
            <person name="Xia H."/>
        </authorList>
    </citation>
    <scope>NUCLEOTIDE SEQUENCE [LARGE SCALE GENOMIC DNA]</scope>
    <source>
        <strain evidence="3 4">C4</strain>
    </source>
</reference>
<dbReference type="InterPro" id="IPR032260">
    <property type="entry name" value="DUF5060"/>
</dbReference>
<proteinExistence type="predicted"/>
<feature type="domain" description="Putative collagen-binding" evidence="1">
    <location>
        <begin position="561"/>
        <end position="632"/>
    </location>
</feature>
<dbReference type="InterPro" id="IPR024749">
    <property type="entry name" value="Collagen-bd_put"/>
</dbReference>
<dbReference type="EMBL" id="QPID01000009">
    <property type="protein sequence ID" value="RCU45772.1"/>
    <property type="molecule type" value="Genomic_DNA"/>
</dbReference>
<dbReference type="Gene3D" id="2.60.40.10">
    <property type="entry name" value="Immunoglobulins"/>
    <property type="match status" value="1"/>
</dbReference>
<sequence>MNGDVADSARARWFSLDICTEGTDQDSDGVADAVDQCPNTPEGSVVDSDGCVELPAAGGDEVITGELRQWHKVTISFNGPEVAETDTINPFTDYRMDVTFSNGDSRYVVPGFFAADGDAANSAADEGNQWRVHFSPDKVGEWKYEVSFRTGENVALNANALAGQSGGDIDGVSGVFVVADSDKTGRDFRGKGRLQYVGERYLRFAESGEYFLKQGSDSPENLLAYADFDGDFKSDNHKDDKIKTWQPHVADWNNGDPTWQDDKGKGLIGAVNYLVSEGQNVISFLTMNIEGDDQNVFPYTDYDERYRFDVSRLAQWDVVFSHMQNNGIFLHFKTQETENDHLLDNGELGAQRKLYYRELIARFGYHLALNWNLGEENTQSTQQVQDMASYFAANDPYQHPVVLHTYPGQKDQVYGPLLGDQSDLHGASMQMGQADFSDVHSQVLEWIRRSEETGKAWIISVDEPGDAKFALRPDDNAGDSQVDGRKNGVWGTLMAGGAGNEWYFGYDYAHSDLTLEDFRSRDAWWDVTRYSLEFFKNNNVPFWDMVNDNSISSAENDYGFYKANDTYVVYLKQGGSTELDLNGASGTYEVVWFDPRNGGELQQGSVTGVVGGGFVDLGEPPQEPSSDWVVLVRRDDDLVIPPVVPPVDPDEDLYVDVDGLVIIEAEHTTDALGEWIVKQAVAGYTGSGHVEFTGPNSYSAPQSAISYRFKVSQPGDYQLYIRAHKRLDGEAADKNNDAFFRLEGDFEASTSHEKNAALALLKNDTKIFGGSATGWGWATQLNPKHGEFYNPVYKLKADTEYRFVMSGRSTKFNVDRFIFRHSSVGVATAKDPSLPETLQ</sequence>
<dbReference type="Gene3D" id="2.60.120.260">
    <property type="entry name" value="Galactose-binding domain-like"/>
    <property type="match status" value="1"/>
</dbReference>
<keyword evidence="4" id="KW-1185">Reference proteome</keyword>
<dbReference type="SUPFAM" id="SSF103647">
    <property type="entry name" value="TSP type-3 repeat"/>
    <property type="match status" value="1"/>
</dbReference>
<protein>
    <submittedName>
        <fullName evidence="3">DUF5060 domain-containing protein</fullName>
    </submittedName>
</protein>
<evidence type="ECO:0000313" key="4">
    <source>
        <dbReference type="Proteomes" id="UP000252558"/>
    </source>
</evidence>
<accession>A0A368N5E9</accession>
<evidence type="ECO:0000259" key="2">
    <source>
        <dbReference type="Pfam" id="PF16586"/>
    </source>
</evidence>
<organism evidence="3 4">
    <name type="scientific">Corallincola holothuriorum</name>
    <dbReference type="NCBI Taxonomy" id="2282215"/>
    <lineage>
        <taxon>Bacteria</taxon>
        <taxon>Pseudomonadati</taxon>
        <taxon>Pseudomonadota</taxon>
        <taxon>Gammaproteobacteria</taxon>
        <taxon>Alteromonadales</taxon>
        <taxon>Psychromonadaceae</taxon>
        <taxon>Corallincola</taxon>
    </lineage>
</organism>
<dbReference type="Proteomes" id="UP000252558">
    <property type="component" value="Unassembled WGS sequence"/>
</dbReference>
<dbReference type="Pfam" id="PF12904">
    <property type="entry name" value="Collagen_bind_2"/>
    <property type="match status" value="1"/>
</dbReference>
<dbReference type="Gene3D" id="3.20.20.80">
    <property type="entry name" value="Glycosidases"/>
    <property type="match status" value="1"/>
</dbReference>
<feature type="domain" description="DUF5060" evidence="2">
    <location>
        <begin position="67"/>
        <end position="149"/>
    </location>
</feature>
<gene>
    <name evidence="3" type="ORF">DU002_14665</name>
</gene>
<dbReference type="InterPro" id="IPR028974">
    <property type="entry name" value="TSP_type-3_rpt"/>
</dbReference>